<name>A0AB38D2Q6_9MYCO</name>
<proteinExistence type="predicted"/>
<reference evidence="1 2" key="1">
    <citation type="submission" date="2016-11" db="EMBL/GenBank/DDBJ databases">
        <authorList>
            <consortium name="Pathogen Informatics"/>
        </authorList>
    </citation>
    <scope>NUCLEOTIDE SEQUENCE [LARGE SCALE GENOMIC DNA]</scope>
    <source>
        <strain evidence="1 2">104</strain>
    </source>
</reference>
<evidence type="ECO:0000313" key="2">
    <source>
        <dbReference type="Proteomes" id="UP000185210"/>
    </source>
</evidence>
<evidence type="ECO:0000313" key="1">
    <source>
        <dbReference type="EMBL" id="SIB52903.1"/>
    </source>
</evidence>
<comment type="caution">
    <text evidence="1">The sequence shown here is derived from an EMBL/GenBank/DDBJ whole genome shotgun (WGS) entry which is preliminary data.</text>
</comment>
<organism evidence="1 2">
    <name type="scientific">Mycobacteroides abscessus subsp. abscessus</name>
    <dbReference type="NCBI Taxonomy" id="1185650"/>
    <lineage>
        <taxon>Bacteria</taxon>
        <taxon>Bacillati</taxon>
        <taxon>Actinomycetota</taxon>
        <taxon>Actinomycetes</taxon>
        <taxon>Mycobacteriales</taxon>
        <taxon>Mycobacteriaceae</taxon>
        <taxon>Mycobacteroides</taxon>
        <taxon>Mycobacteroides abscessus</taxon>
    </lineage>
</organism>
<gene>
    <name evidence="1" type="ORF">SAMEA2070301_03963</name>
</gene>
<dbReference type="AlphaFoldDB" id="A0AB38D2Q6"/>
<protein>
    <submittedName>
        <fullName evidence="1">Uncharacterized protein</fullName>
    </submittedName>
</protein>
<dbReference type="Proteomes" id="UP000185210">
    <property type="component" value="Unassembled WGS sequence"/>
</dbReference>
<dbReference type="EMBL" id="FSHM01000006">
    <property type="protein sequence ID" value="SIB52903.1"/>
    <property type="molecule type" value="Genomic_DNA"/>
</dbReference>
<accession>A0AB38D2Q6</accession>
<dbReference type="RefSeq" id="WP_128350571.1">
    <property type="nucleotide sequence ID" value="NZ_CAACXP010000004.1"/>
</dbReference>
<sequence>MTPVGMRGPGHFGQGRVLSYPPRRFRAMGITRHAVRVHLSTRTAGPDDHITVPGMPLWVVDYTMVERGRESTYTVGHAAEAGARRMVRNLLRDRMPGLTEAEVYTEDVG</sequence>